<reference evidence="2" key="1">
    <citation type="journal article" date="2020" name="Mol. Plant Microbe">
        <title>Rhizobial microsymbionts of the narrowly endemic Oxytropis species growing in Kamchatka are characterized by significant genetic diversity and possess a set of genes that are associated with T3SS and T6SS secretion systems and can affect the development of symbiosis.</title>
        <authorList>
            <person name="Safronova V."/>
            <person name="Guro P."/>
            <person name="Sazanova A."/>
            <person name="Kuznetsova I."/>
            <person name="Belimov A."/>
            <person name="Yakubov V."/>
            <person name="Chirak E."/>
            <person name="Afonin A."/>
            <person name="Gogolev Y."/>
            <person name="Andronov E."/>
            <person name="Tikhonovich I."/>
        </authorList>
    </citation>
    <scope>NUCLEOTIDE SEQUENCE [LARGE SCALE GENOMIC DNA]</scope>
    <source>
        <strain evidence="2">581</strain>
    </source>
</reference>
<dbReference type="AlphaFoldDB" id="A0A7G6TVM7"/>
<dbReference type="EMBL" id="CP050292">
    <property type="protein sequence ID" value="QND70809.1"/>
    <property type="molecule type" value="Genomic_DNA"/>
</dbReference>
<dbReference type="Proteomes" id="UP000515291">
    <property type="component" value="Chromosome"/>
</dbReference>
<accession>A0A7G6TVM7</accession>
<dbReference type="KEGG" id="trb:HB776_05850"/>
<dbReference type="RefSeq" id="WP_184515976.1">
    <property type="nucleotide sequence ID" value="NZ_CP050292.1"/>
</dbReference>
<sequence length="73" mass="8231">MRNLEEDKKLNAAKAIVGEQLVAALMLYARQDEWSKQRGNSPWRLLFNSSEKDGDGCHIAEAALATWRELTAN</sequence>
<gene>
    <name evidence="1" type="ORF">HB776_05850</name>
</gene>
<evidence type="ECO:0000313" key="2">
    <source>
        <dbReference type="Proteomes" id="UP000515291"/>
    </source>
</evidence>
<organism evidence="1 2">
    <name type="scientific">Tardiphaga robiniae</name>
    <dbReference type="NCBI Taxonomy" id="943830"/>
    <lineage>
        <taxon>Bacteria</taxon>
        <taxon>Pseudomonadati</taxon>
        <taxon>Pseudomonadota</taxon>
        <taxon>Alphaproteobacteria</taxon>
        <taxon>Hyphomicrobiales</taxon>
        <taxon>Nitrobacteraceae</taxon>
        <taxon>Tardiphaga</taxon>
    </lineage>
</organism>
<proteinExistence type="predicted"/>
<name>A0A7G6TVM7_9BRAD</name>
<evidence type="ECO:0000313" key="1">
    <source>
        <dbReference type="EMBL" id="QND70809.1"/>
    </source>
</evidence>
<protein>
    <submittedName>
        <fullName evidence="1">Uncharacterized protein</fullName>
    </submittedName>
</protein>